<protein>
    <recommendedName>
        <fullName evidence="6">ABC transmembrane type-1 domain-containing protein</fullName>
    </recommendedName>
</protein>
<feature type="transmembrane region" description="Helical" evidence="5">
    <location>
        <begin position="83"/>
        <end position="105"/>
    </location>
</feature>
<evidence type="ECO:0000256" key="2">
    <source>
        <dbReference type="ARBA" id="ARBA00022692"/>
    </source>
</evidence>
<evidence type="ECO:0000313" key="7">
    <source>
        <dbReference type="EMBL" id="NKC04934.1"/>
    </source>
</evidence>
<keyword evidence="4 5" id="KW-0472">Membrane</keyword>
<feature type="transmembrane region" description="Helical" evidence="5">
    <location>
        <begin position="125"/>
        <end position="145"/>
    </location>
</feature>
<evidence type="ECO:0000256" key="1">
    <source>
        <dbReference type="ARBA" id="ARBA00004651"/>
    </source>
</evidence>
<evidence type="ECO:0000256" key="3">
    <source>
        <dbReference type="ARBA" id="ARBA00022989"/>
    </source>
</evidence>
<evidence type="ECO:0000313" key="8">
    <source>
        <dbReference type="Proteomes" id="UP000704467"/>
    </source>
</evidence>
<dbReference type="PROSITE" id="PS50928">
    <property type="entry name" value="ABC_TM1"/>
    <property type="match status" value="1"/>
</dbReference>
<keyword evidence="2 5" id="KW-0812">Transmembrane</keyword>
<name>A0ABX1DPS7_9HYPH</name>
<comment type="subcellular location">
    <subcellularLocation>
        <location evidence="1">Cell membrane</location>
        <topology evidence="1">Multi-pass membrane protein</topology>
    </subcellularLocation>
</comment>
<accession>A0ABX1DPS7</accession>
<dbReference type="Proteomes" id="UP000704467">
    <property type="component" value="Unassembled WGS sequence"/>
</dbReference>
<evidence type="ECO:0000256" key="4">
    <source>
        <dbReference type="ARBA" id="ARBA00023136"/>
    </source>
</evidence>
<comment type="caution">
    <text evidence="7">The sequence shown here is derived from an EMBL/GenBank/DDBJ whole genome shotgun (WGS) entry which is preliminary data.</text>
</comment>
<feature type="transmembrane region" description="Helical" evidence="5">
    <location>
        <begin position="43"/>
        <end position="71"/>
    </location>
</feature>
<dbReference type="SUPFAM" id="SSF161098">
    <property type="entry name" value="MetI-like"/>
    <property type="match status" value="1"/>
</dbReference>
<evidence type="ECO:0000259" key="6">
    <source>
        <dbReference type="PROSITE" id="PS50928"/>
    </source>
</evidence>
<organism evidence="7 8">
    <name type="scientific">Brucella haematophila</name>
    <dbReference type="NCBI Taxonomy" id="419474"/>
    <lineage>
        <taxon>Bacteria</taxon>
        <taxon>Pseudomonadati</taxon>
        <taxon>Pseudomonadota</taxon>
        <taxon>Alphaproteobacteria</taxon>
        <taxon>Hyphomicrobiales</taxon>
        <taxon>Brucellaceae</taxon>
        <taxon>Brucella/Ochrobactrum group</taxon>
        <taxon>Brucella</taxon>
    </lineage>
</organism>
<sequence>MAFAADCSCNSGFMPIGALLRLALEDGAAGLRTVMAEANTPKILWNTVVLAFGALVVAMVCGTAVALSVWALPPPSIRRYTSFLPVLPLLIPSVAHVIGFVFLFSPENGYINSVLRLLPFFSESYSGPLNIYTIWGIIFLHRLFAGVIRLPVRLHWSAGYGH</sequence>
<dbReference type="InterPro" id="IPR035906">
    <property type="entry name" value="MetI-like_sf"/>
</dbReference>
<keyword evidence="3 5" id="KW-1133">Transmembrane helix</keyword>
<proteinExistence type="predicted"/>
<dbReference type="InterPro" id="IPR000515">
    <property type="entry name" value="MetI-like"/>
</dbReference>
<evidence type="ECO:0000256" key="5">
    <source>
        <dbReference type="SAM" id="Phobius"/>
    </source>
</evidence>
<keyword evidence="8" id="KW-1185">Reference proteome</keyword>
<dbReference type="EMBL" id="JAAVLN010000003">
    <property type="protein sequence ID" value="NKC04934.1"/>
    <property type="molecule type" value="Genomic_DNA"/>
</dbReference>
<dbReference type="Gene3D" id="1.10.3720.10">
    <property type="entry name" value="MetI-like"/>
    <property type="match status" value="1"/>
</dbReference>
<feature type="domain" description="ABC transmembrane type-1" evidence="6">
    <location>
        <begin position="44"/>
        <end position="162"/>
    </location>
</feature>
<reference evidence="7 8" key="1">
    <citation type="submission" date="2020-03" db="EMBL/GenBank/DDBJ databases">
        <title>Whole genome sequencing of clinical and environmental type strains of Ochrobactrum.</title>
        <authorList>
            <person name="Dharne M."/>
        </authorList>
    </citation>
    <scope>NUCLEOTIDE SEQUENCE [LARGE SCALE GENOMIC DNA]</scope>
    <source>
        <strain evidence="7 8">CIP 109452</strain>
    </source>
</reference>
<gene>
    <name evidence="7" type="ORF">HED55_22490</name>
</gene>